<dbReference type="Proteomes" id="UP000805649">
    <property type="component" value="Unassembled WGS sequence"/>
</dbReference>
<protein>
    <submittedName>
        <fullName evidence="1">Uncharacterized protein</fullName>
    </submittedName>
</protein>
<organism evidence="1 2">
    <name type="scientific">Colletotrichum truncatum</name>
    <name type="common">Anthracnose fungus</name>
    <name type="synonym">Colletotrichum capsici</name>
    <dbReference type="NCBI Taxonomy" id="5467"/>
    <lineage>
        <taxon>Eukaryota</taxon>
        <taxon>Fungi</taxon>
        <taxon>Dikarya</taxon>
        <taxon>Ascomycota</taxon>
        <taxon>Pezizomycotina</taxon>
        <taxon>Sordariomycetes</taxon>
        <taxon>Hypocreomycetidae</taxon>
        <taxon>Glomerellales</taxon>
        <taxon>Glomerellaceae</taxon>
        <taxon>Colletotrichum</taxon>
        <taxon>Colletotrichum truncatum species complex</taxon>
    </lineage>
</organism>
<keyword evidence="2" id="KW-1185">Reference proteome</keyword>
<sequence>MRQTGTLAFLALLLAPLVSAECQDRITPCSPWSVCTNLGAAQVCGTTEYASGGCLKQLTGGNSGAVRVGFIS</sequence>
<comment type="caution">
    <text evidence="1">The sequence shown here is derived from an EMBL/GenBank/DDBJ whole genome shotgun (WGS) entry which is preliminary data.</text>
</comment>
<name>A0ACC3Z4M7_COLTU</name>
<reference evidence="1 2" key="1">
    <citation type="journal article" date="2020" name="Phytopathology">
        <title>Genome Sequence Resources of Colletotrichum truncatum, C. plurivorum, C. musicola, and C. sojae: Four Species Pathogenic to Soybean (Glycine max).</title>
        <authorList>
            <person name="Rogerio F."/>
            <person name="Boufleur T.R."/>
            <person name="Ciampi-Guillardi M."/>
            <person name="Sukno S.A."/>
            <person name="Thon M.R."/>
            <person name="Massola Junior N.S."/>
            <person name="Baroncelli R."/>
        </authorList>
    </citation>
    <scope>NUCLEOTIDE SEQUENCE [LARGE SCALE GENOMIC DNA]</scope>
    <source>
        <strain evidence="1 2">CMES1059</strain>
    </source>
</reference>
<gene>
    <name evidence="1" type="ORF">CTRU02_205620</name>
</gene>
<proteinExistence type="predicted"/>
<evidence type="ECO:0000313" key="2">
    <source>
        <dbReference type="Proteomes" id="UP000805649"/>
    </source>
</evidence>
<accession>A0ACC3Z4M7</accession>
<dbReference type="EMBL" id="VUJX02000003">
    <property type="protein sequence ID" value="KAL0939010.1"/>
    <property type="molecule type" value="Genomic_DNA"/>
</dbReference>
<evidence type="ECO:0000313" key="1">
    <source>
        <dbReference type="EMBL" id="KAL0939010.1"/>
    </source>
</evidence>